<gene>
    <name evidence="1" type="ORF">WOLCODRAFT_158829</name>
</gene>
<keyword evidence="2" id="KW-1185">Reference proteome</keyword>
<dbReference type="Proteomes" id="UP000218811">
    <property type="component" value="Unassembled WGS sequence"/>
</dbReference>
<dbReference type="AlphaFoldDB" id="A0A2H3JCG5"/>
<evidence type="ECO:0000313" key="1">
    <source>
        <dbReference type="EMBL" id="PCH39275.1"/>
    </source>
</evidence>
<name>A0A2H3JCG5_WOLCO</name>
<accession>A0A2H3JCG5</accession>
<protein>
    <submittedName>
        <fullName evidence="1">Uncharacterized protein</fullName>
    </submittedName>
</protein>
<reference evidence="1 2" key="1">
    <citation type="journal article" date="2012" name="Science">
        <title>The Paleozoic origin of enzymatic lignin decomposition reconstructed from 31 fungal genomes.</title>
        <authorList>
            <person name="Floudas D."/>
            <person name="Binder M."/>
            <person name="Riley R."/>
            <person name="Barry K."/>
            <person name="Blanchette R.A."/>
            <person name="Henrissat B."/>
            <person name="Martinez A.T."/>
            <person name="Otillar R."/>
            <person name="Spatafora J.W."/>
            <person name="Yadav J.S."/>
            <person name="Aerts A."/>
            <person name="Benoit I."/>
            <person name="Boyd A."/>
            <person name="Carlson A."/>
            <person name="Copeland A."/>
            <person name="Coutinho P.M."/>
            <person name="de Vries R.P."/>
            <person name="Ferreira P."/>
            <person name="Findley K."/>
            <person name="Foster B."/>
            <person name="Gaskell J."/>
            <person name="Glotzer D."/>
            <person name="Gorecki P."/>
            <person name="Heitman J."/>
            <person name="Hesse C."/>
            <person name="Hori C."/>
            <person name="Igarashi K."/>
            <person name="Jurgens J.A."/>
            <person name="Kallen N."/>
            <person name="Kersten P."/>
            <person name="Kohler A."/>
            <person name="Kuees U."/>
            <person name="Kumar T.K.A."/>
            <person name="Kuo A."/>
            <person name="LaButti K."/>
            <person name="Larrondo L.F."/>
            <person name="Lindquist E."/>
            <person name="Ling A."/>
            <person name="Lombard V."/>
            <person name="Lucas S."/>
            <person name="Lundell T."/>
            <person name="Martin R."/>
            <person name="McLaughlin D.J."/>
            <person name="Morgenstern I."/>
            <person name="Morin E."/>
            <person name="Murat C."/>
            <person name="Nagy L.G."/>
            <person name="Nolan M."/>
            <person name="Ohm R.A."/>
            <person name="Patyshakuliyeva A."/>
            <person name="Rokas A."/>
            <person name="Ruiz-Duenas F.J."/>
            <person name="Sabat G."/>
            <person name="Salamov A."/>
            <person name="Samejima M."/>
            <person name="Schmutz J."/>
            <person name="Slot J.C."/>
            <person name="St John F."/>
            <person name="Stenlid J."/>
            <person name="Sun H."/>
            <person name="Sun S."/>
            <person name="Syed K."/>
            <person name="Tsang A."/>
            <person name="Wiebenga A."/>
            <person name="Young D."/>
            <person name="Pisabarro A."/>
            <person name="Eastwood D.C."/>
            <person name="Martin F."/>
            <person name="Cullen D."/>
            <person name="Grigoriev I.V."/>
            <person name="Hibbett D.S."/>
        </authorList>
    </citation>
    <scope>NUCLEOTIDE SEQUENCE [LARGE SCALE GENOMIC DNA]</scope>
    <source>
        <strain evidence="1 2">MD-104</strain>
    </source>
</reference>
<dbReference type="EMBL" id="KB467976">
    <property type="protein sequence ID" value="PCH39275.1"/>
    <property type="molecule type" value="Genomic_DNA"/>
</dbReference>
<organism evidence="1 2">
    <name type="scientific">Wolfiporia cocos (strain MD-104)</name>
    <name type="common">Brown rot fungus</name>
    <dbReference type="NCBI Taxonomy" id="742152"/>
    <lineage>
        <taxon>Eukaryota</taxon>
        <taxon>Fungi</taxon>
        <taxon>Dikarya</taxon>
        <taxon>Basidiomycota</taxon>
        <taxon>Agaricomycotina</taxon>
        <taxon>Agaricomycetes</taxon>
        <taxon>Polyporales</taxon>
        <taxon>Phaeolaceae</taxon>
        <taxon>Wolfiporia</taxon>
    </lineage>
</organism>
<dbReference type="STRING" id="742152.A0A2H3JCG5"/>
<sequence length="144" mass="16642">MPLTDDEHADYIFYYPHPEHATTAWVETSKHSRRVVGALFAEASKNNPILDELYKSKEPFTLYKPIGLSFDPFETLLARSRQWLREHHHIEQDKLPAAERIARAFPDGPDLDDVNILIVTAEILESLEDVGDLEARHRKVIRRA</sequence>
<evidence type="ECO:0000313" key="2">
    <source>
        <dbReference type="Proteomes" id="UP000218811"/>
    </source>
</evidence>
<proteinExistence type="predicted"/>